<dbReference type="PANTHER" id="PTHR47515:SF3">
    <property type="entry name" value="INTEGRASE CORE DOMAIN PROTEIN"/>
    <property type="match status" value="1"/>
</dbReference>
<evidence type="ECO:0000256" key="1">
    <source>
        <dbReference type="SAM" id="MobiDB-lite"/>
    </source>
</evidence>
<keyword evidence="4" id="KW-1185">Reference proteome</keyword>
<dbReference type="InterPro" id="IPR001584">
    <property type="entry name" value="Integrase_cat-core"/>
</dbReference>
<dbReference type="RefSeq" id="WP_248205485.1">
    <property type="nucleotide sequence ID" value="NZ_JALNMH010000002.1"/>
</dbReference>
<dbReference type="EMBL" id="JALNMH010000002">
    <property type="protein sequence ID" value="MCK7592889.1"/>
    <property type="molecule type" value="Genomic_DNA"/>
</dbReference>
<dbReference type="PANTHER" id="PTHR47515">
    <property type="entry name" value="LOW CALCIUM RESPONSE LOCUS PROTEIN T"/>
    <property type="match status" value="1"/>
</dbReference>
<dbReference type="Pfam" id="PF13683">
    <property type="entry name" value="rve_3"/>
    <property type="match status" value="1"/>
</dbReference>
<protein>
    <submittedName>
        <fullName evidence="3">Transposase</fullName>
    </submittedName>
</protein>
<accession>A0ABT0GFD6</accession>
<dbReference type="Proteomes" id="UP001431449">
    <property type="component" value="Unassembled WGS sequence"/>
</dbReference>
<gene>
    <name evidence="3" type="ORF">M0G41_04305</name>
</gene>
<dbReference type="PROSITE" id="PS50994">
    <property type="entry name" value="INTEGRASE"/>
    <property type="match status" value="1"/>
</dbReference>
<dbReference type="InterPro" id="IPR012337">
    <property type="entry name" value="RNaseH-like_sf"/>
</dbReference>
<reference evidence="3" key="1">
    <citation type="submission" date="2022-04" db="EMBL/GenBank/DDBJ databases">
        <title>Lysobacter sp. CAU 1642 isolated from sea sand.</title>
        <authorList>
            <person name="Kim W."/>
        </authorList>
    </citation>
    <scope>NUCLEOTIDE SEQUENCE</scope>
    <source>
        <strain evidence="3">CAU 1642</strain>
    </source>
</reference>
<comment type="caution">
    <text evidence="3">The sequence shown here is derived from an EMBL/GenBank/DDBJ whole genome shotgun (WGS) entry which is preliminary data.</text>
</comment>
<evidence type="ECO:0000313" key="4">
    <source>
        <dbReference type="Proteomes" id="UP001431449"/>
    </source>
</evidence>
<feature type="domain" description="Integrase catalytic" evidence="2">
    <location>
        <begin position="1"/>
        <end position="73"/>
    </location>
</feature>
<name>A0ABT0GFD6_9GAMM</name>
<sequence>MAIQCIQPGKPIQNDRIERFNRLNQDEVLDQYLVAELDDVREADREFLNDYDLHRPLQALDGMTPVEERDRHARSSTFEASG</sequence>
<organism evidence="3 4">
    <name type="scientific">Pseudomarimonas salicorniae</name>
    <dbReference type="NCBI Taxonomy" id="2933270"/>
    <lineage>
        <taxon>Bacteria</taxon>
        <taxon>Pseudomonadati</taxon>
        <taxon>Pseudomonadota</taxon>
        <taxon>Gammaproteobacteria</taxon>
        <taxon>Lysobacterales</taxon>
        <taxon>Lysobacteraceae</taxon>
        <taxon>Pseudomarimonas</taxon>
    </lineage>
</organism>
<dbReference type="SUPFAM" id="SSF53098">
    <property type="entry name" value="Ribonuclease H-like"/>
    <property type="match status" value="1"/>
</dbReference>
<evidence type="ECO:0000259" key="2">
    <source>
        <dbReference type="PROSITE" id="PS50994"/>
    </source>
</evidence>
<feature type="region of interest" description="Disordered" evidence="1">
    <location>
        <begin position="59"/>
        <end position="82"/>
    </location>
</feature>
<proteinExistence type="predicted"/>
<evidence type="ECO:0000313" key="3">
    <source>
        <dbReference type="EMBL" id="MCK7592889.1"/>
    </source>
</evidence>